<reference evidence="1" key="1">
    <citation type="submission" date="2024-05" db="EMBL/GenBank/DDBJ databases">
        <title>30 novel species of actinomycetes from the DSMZ collection.</title>
        <authorList>
            <person name="Nouioui I."/>
        </authorList>
    </citation>
    <scope>NUCLEOTIDE SEQUENCE</scope>
    <source>
        <strain evidence="1">DSM 40712</strain>
    </source>
</reference>
<keyword evidence="2" id="KW-1185">Reference proteome</keyword>
<dbReference type="Proteomes" id="UP001180724">
    <property type="component" value="Unassembled WGS sequence"/>
</dbReference>
<gene>
    <name evidence="1" type="ORF">RM812_12820</name>
</gene>
<sequence>MPCELQRHWARKETVEEFLRLFIETGGTPGLQFANDRDGR</sequence>
<accession>A0ABU3AMC1</accession>
<comment type="caution">
    <text evidence="1">The sequence shown here is derived from an EMBL/GenBank/DDBJ whole genome shotgun (WGS) entry which is preliminary data.</text>
</comment>
<evidence type="ECO:0000313" key="2">
    <source>
        <dbReference type="Proteomes" id="UP001180724"/>
    </source>
</evidence>
<protein>
    <submittedName>
        <fullName evidence="1">Uncharacterized protein</fullName>
    </submittedName>
</protein>
<organism evidence="1 2">
    <name type="scientific">Streptomyces lancefieldiae</name>
    <dbReference type="NCBI Taxonomy" id="3075520"/>
    <lineage>
        <taxon>Bacteria</taxon>
        <taxon>Bacillati</taxon>
        <taxon>Actinomycetota</taxon>
        <taxon>Actinomycetes</taxon>
        <taxon>Kitasatosporales</taxon>
        <taxon>Streptomycetaceae</taxon>
        <taxon>Streptomyces</taxon>
    </lineage>
</organism>
<evidence type="ECO:0000313" key="1">
    <source>
        <dbReference type="EMBL" id="MDT0611103.1"/>
    </source>
</evidence>
<proteinExistence type="predicted"/>
<dbReference type="EMBL" id="JAVRFH010000010">
    <property type="protein sequence ID" value="MDT0611103.1"/>
    <property type="molecule type" value="Genomic_DNA"/>
</dbReference>
<name>A0ABU3AMC1_9ACTN</name>
<dbReference type="RefSeq" id="WP_311572612.1">
    <property type="nucleotide sequence ID" value="NZ_JAVRFH010000010.1"/>
</dbReference>